<reference evidence="3" key="1">
    <citation type="submission" date="2017-11" db="EMBL/GenBank/DDBJ databases">
        <title>Phenotypic and genomic properties of facultatively anaerobic sulfur-reducing natronoarchaea from hypersaline soda lakes.</title>
        <authorList>
            <person name="Sorokin D.Y."/>
            <person name="Kublanov I.V."/>
            <person name="Roman P."/>
            <person name="Sinninghe Damste J.S."/>
            <person name="Golyshin P.N."/>
            <person name="Rojo D."/>
            <person name="Ciordia S."/>
            <person name="Mena M.D.C."/>
            <person name="Ferrer M."/>
            <person name="Messina E."/>
            <person name="Smedile F."/>
            <person name="La Spada G."/>
            <person name="La Cono V."/>
            <person name="Yakimov M.M."/>
        </authorList>
    </citation>
    <scope>NUCLEOTIDE SEQUENCE [LARGE SCALE GENOMIC DNA]</scope>
    <source>
        <strain evidence="3">AArc-Sl</strain>
    </source>
</reference>
<dbReference type="SUPFAM" id="SSF54506">
    <property type="entry name" value="Diaminopimelate epimerase-like"/>
    <property type="match status" value="1"/>
</dbReference>
<protein>
    <submittedName>
        <fullName evidence="2">Phenazine biosynthesis protein PhzF family</fullName>
    </submittedName>
</protein>
<name>A0A343TH62_9EURY</name>
<dbReference type="Pfam" id="PF02567">
    <property type="entry name" value="PhzC-PhzF"/>
    <property type="match status" value="1"/>
</dbReference>
<evidence type="ECO:0000256" key="1">
    <source>
        <dbReference type="ARBA" id="ARBA00023235"/>
    </source>
</evidence>
<keyword evidence="3" id="KW-1185">Reference proteome</keyword>
<dbReference type="Proteomes" id="UP000263012">
    <property type="component" value="Chromosome"/>
</dbReference>
<dbReference type="RefSeq" id="WP_119815340.1">
    <property type="nucleotide sequence ID" value="NZ_CP025066.1"/>
</dbReference>
<dbReference type="PIRSF" id="PIRSF016184">
    <property type="entry name" value="PhzC_PhzF"/>
    <property type="match status" value="1"/>
</dbReference>
<dbReference type="KEGG" id="hdf:AArcSl_0789"/>
<dbReference type="Gene3D" id="3.10.310.10">
    <property type="entry name" value="Diaminopimelate Epimerase, Chain A, domain 1"/>
    <property type="match status" value="2"/>
</dbReference>
<organism evidence="2 3">
    <name type="scientific">Halalkaliarchaeum desulfuricum</name>
    <dbReference type="NCBI Taxonomy" id="2055893"/>
    <lineage>
        <taxon>Archaea</taxon>
        <taxon>Methanobacteriati</taxon>
        <taxon>Methanobacteriota</taxon>
        <taxon>Stenosarchaea group</taxon>
        <taxon>Halobacteria</taxon>
        <taxon>Halobacteriales</taxon>
        <taxon>Haloferacaceae</taxon>
        <taxon>Halalkaliarchaeum</taxon>
    </lineage>
</organism>
<dbReference type="NCBIfam" id="TIGR00654">
    <property type="entry name" value="PhzF_family"/>
    <property type="match status" value="1"/>
</dbReference>
<dbReference type="GO" id="GO:0005737">
    <property type="term" value="C:cytoplasm"/>
    <property type="evidence" value="ECO:0007669"/>
    <property type="project" value="TreeGrafter"/>
</dbReference>
<proteinExistence type="predicted"/>
<gene>
    <name evidence="2" type="ORF">AArcSl_0789</name>
</gene>
<dbReference type="AlphaFoldDB" id="A0A343TH62"/>
<dbReference type="InterPro" id="IPR003719">
    <property type="entry name" value="Phenazine_PhzF-like"/>
</dbReference>
<dbReference type="GeneID" id="37877133"/>
<evidence type="ECO:0000313" key="2">
    <source>
        <dbReference type="EMBL" id="AUX08434.1"/>
    </source>
</evidence>
<dbReference type="PANTHER" id="PTHR13774:SF39">
    <property type="entry name" value="BIOSYNTHESIS PROTEIN, PUTATIVE-RELATED"/>
    <property type="match status" value="1"/>
</dbReference>
<sequence length="300" mass="31261">MEIRRVHLVDAFAEEPLSGNVAGVVPDADGLADEQLRAIAAELGASETAFLFPSTAADRRIRYFTPETEVDLCGHATIASHGLLSANGELAPGVHTLETNDGVLEIELEEDGTVWMAGEEPSVRQVDPDYDRLADALGIDPAALSDVGADLPTAVASTGLAFLVVPVAFLEGLGGATPDFEAIEELSAAHDVAGVYAFTFDTLSAESTLHARMFAPAVGVPEDPVTGTASGACGAYLDHVGAFDGDAPEELRFEQGHFLDRGGIVRVRLDDGIHVGGTAVESLEGSIAVPDADEDDIIEI</sequence>
<dbReference type="GO" id="GO:0016853">
    <property type="term" value="F:isomerase activity"/>
    <property type="evidence" value="ECO:0007669"/>
    <property type="project" value="UniProtKB-KW"/>
</dbReference>
<accession>A0A343TH62</accession>
<keyword evidence="1" id="KW-0413">Isomerase</keyword>
<evidence type="ECO:0000313" key="3">
    <source>
        <dbReference type="Proteomes" id="UP000263012"/>
    </source>
</evidence>
<dbReference type="EMBL" id="CP025066">
    <property type="protein sequence ID" value="AUX08434.1"/>
    <property type="molecule type" value="Genomic_DNA"/>
</dbReference>
<dbReference type="PANTHER" id="PTHR13774">
    <property type="entry name" value="PHENAZINE BIOSYNTHESIS PROTEIN"/>
    <property type="match status" value="1"/>
</dbReference>
<dbReference type="OrthoDB" id="105902at2157"/>